<evidence type="ECO:0000256" key="4">
    <source>
        <dbReference type="ARBA" id="ARBA00023136"/>
    </source>
</evidence>
<comment type="subcellular location">
    <subcellularLocation>
        <location evidence="1">Membrane</location>
        <topology evidence="1">Multi-pass membrane protein</topology>
    </subcellularLocation>
</comment>
<keyword evidence="4 5" id="KW-0472">Membrane</keyword>
<feature type="transmembrane region" description="Helical" evidence="5">
    <location>
        <begin position="217"/>
        <end position="235"/>
    </location>
</feature>
<feature type="transmembrane region" description="Helical" evidence="5">
    <location>
        <begin position="42"/>
        <end position="60"/>
    </location>
</feature>
<sequence>MSDGGFNPWSLLTPEQLLAVGTNDINNPIYPWTIVTYFRTNPSVTLAILSACLFGISGLIHAGQAWHYKTGYMWPTAVFGAFLEMVGYIVRIKARQTPLDLIPFAIQQACILLAPIFFAAGNYIILGRSMQVVAEDKAPMRPSLVARVFVTADIISFIIQVAGTVVLLVWISTHYETGTRILMAGLIVQVVAFTGFMIISTIFISRARSVPGKLWKLLFVEQYVSALFILTRSVFRVYEFSQGYDSGPVHNETLMYIFDMALMLGCIVVFHFVHPGMALREKKKMVA</sequence>
<feature type="transmembrane region" description="Helical" evidence="5">
    <location>
        <begin position="144"/>
        <end position="171"/>
    </location>
</feature>
<dbReference type="PANTHER" id="PTHR31465:SF1">
    <property type="entry name" value="PROTEIN RTA1-RELATED"/>
    <property type="match status" value="1"/>
</dbReference>
<comment type="caution">
    <text evidence="6">The sequence shown here is derived from an EMBL/GenBank/DDBJ whole genome shotgun (WGS) entry which is preliminary data.</text>
</comment>
<protein>
    <recommendedName>
        <fullName evidence="8">RTA1-like protein</fullName>
    </recommendedName>
</protein>
<accession>A0AAD5X2U2</accession>
<evidence type="ECO:0000313" key="7">
    <source>
        <dbReference type="Proteomes" id="UP001212841"/>
    </source>
</evidence>
<dbReference type="Proteomes" id="UP001212841">
    <property type="component" value="Unassembled WGS sequence"/>
</dbReference>
<evidence type="ECO:0000313" key="6">
    <source>
        <dbReference type="EMBL" id="KAJ3047219.1"/>
    </source>
</evidence>
<evidence type="ECO:0008006" key="8">
    <source>
        <dbReference type="Google" id="ProtNLM"/>
    </source>
</evidence>
<dbReference type="Pfam" id="PF04479">
    <property type="entry name" value="RTA1"/>
    <property type="match status" value="1"/>
</dbReference>
<evidence type="ECO:0000256" key="2">
    <source>
        <dbReference type="ARBA" id="ARBA00022692"/>
    </source>
</evidence>
<gene>
    <name evidence="6" type="ORF">HK097_000117</name>
</gene>
<feature type="transmembrane region" description="Helical" evidence="5">
    <location>
        <begin position="102"/>
        <end position="124"/>
    </location>
</feature>
<evidence type="ECO:0000256" key="1">
    <source>
        <dbReference type="ARBA" id="ARBA00004141"/>
    </source>
</evidence>
<reference evidence="6" key="1">
    <citation type="submission" date="2020-05" db="EMBL/GenBank/DDBJ databases">
        <title>Phylogenomic resolution of chytrid fungi.</title>
        <authorList>
            <person name="Stajich J.E."/>
            <person name="Amses K."/>
            <person name="Simmons R."/>
            <person name="Seto K."/>
            <person name="Myers J."/>
            <person name="Bonds A."/>
            <person name="Quandt C.A."/>
            <person name="Barry K."/>
            <person name="Liu P."/>
            <person name="Grigoriev I."/>
            <person name="Longcore J.E."/>
            <person name="James T.Y."/>
        </authorList>
    </citation>
    <scope>NUCLEOTIDE SEQUENCE</scope>
    <source>
        <strain evidence="6">JEL0318</strain>
    </source>
</reference>
<keyword evidence="7" id="KW-1185">Reference proteome</keyword>
<keyword evidence="3 5" id="KW-1133">Transmembrane helix</keyword>
<evidence type="ECO:0000256" key="3">
    <source>
        <dbReference type="ARBA" id="ARBA00022989"/>
    </source>
</evidence>
<feature type="transmembrane region" description="Helical" evidence="5">
    <location>
        <begin position="183"/>
        <end position="205"/>
    </location>
</feature>
<dbReference type="AlphaFoldDB" id="A0AAD5X2U2"/>
<organism evidence="6 7">
    <name type="scientific">Rhizophlyctis rosea</name>
    <dbReference type="NCBI Taxonomy" id="64517"/>
    <lineage>
        <taxon>Eukaryota</taxon>
        <taxon>Fungi</taxon>
        <taxon>Fungi incertae sedis</taxon>
        <taxon>Chytridiomycota</taxon>
        <taxon>Chytridiomycota incertae sedis</taxon>
        <taxon>Chytridiomycetes</taxon>
        <taxon>Rhizophlyctidales</taxon>
        <taxon>Rhizophlyctidaceae</taxon>
        <taxon>Rhizophlyctis</taxon>
    </lineage>
</organism>
<evidence type="ECO:0000256" key="5">
    <source>
        <dbReference type="SAM" id="Phobius"/>
    </source>
</evidence>
<dbReference type="InterPro" id="IPR007568">
    <property type="entry name" value="RTA1"/>
</dbReference>
<feature type="transmembrane region" description="Helical" evidence="5">
    <location>
        <begin position="72"/>
        <end position="90"/>
    </location>
</feature>
<feature type="transmembrane region" description="Helical" evidence="5">
    <location>
        <begin position="255"/>
        <end position="273"/>
    </location>
</feature>
<proteinExistence type="predicted"/>
<dbReference type="GO" id="GO:0016020">
    <property type="term" value="C:membrane"/>
    <property type="evidence" value="ECO:0007669"/>
    <property type="project" value="UniProtKB-SubCell"/>
</dbReference>
<dbReference type="EMBL" id="JADGJD010001005">
    <property type="protein sequence ID" value="KAJ3047219.1"/>
    <property type="molecule type" value="Genomic_DNA"/>
</dbReference>
<keyword evidence="2 5" id="KW-0812">Transmembrane</keyword>
<dbReference type="PANTHER" id="PTHR31465">
    <property type="entry name" value="PROTEIN RTA1-RELATED"/>
    <property type="match status" value="1"/>
</dbReference>
<name>A0AAD5X2U2_9FUNG</name>